<evidence type="ECO:0000313" key="1">
    <source>
        <dbReference type="EMBL" id="TFZ04399.1"/>
    </source>
</evidence>
<name>A0A4Z0C2F9_9BURK</name>
<dbReference type="Pfam" id="PF11533">
    <property type="entry name" value="AtzH-like"/>
    <property type="match status" value="1"/>
</dbReference>
<reference evidence="1 2" key="1">
    <citation type="submission" date="2019-03" db="EMBL/GenBank/DDBJ databases">
        <title>Ramlibacter rhizophilus CCTCC AB2015357, whole genome shotgun sequence.</title>
        <authorList>
            <person name="Zhang X."/>
            <person name="Feng G."/>
            <person name="Zhu H."/>
        </authorList>
    </citation>
    <scope>NUCLEOTIDE SEQUENCE [LARGE SCALE GENOMIC DNA]</scope>
    <source>
        <strain evidence="1 2">CCTCC AB2015357</strain>
    </source>
</reference>
<dbReference type="AlphaFoldDB" id="A0A4Z0C2F9"/>
<organism evidence="1 2">
    <name type="scientific">Ramlibacter rhizophilus</name>
    <dbReference type="NCBI Taxonomy" id="1781167"/>
    <lineage>
        <taxon>Bacteria</taxon>
        <taxon>Pseudomonadati</taxon>
        <taxon>Pseudomonadota</taxon>
        <taxon>Betaproteobacteria</taxon>
        <taxon>Burkholderiales</taxon>
        <taxon>Comamonadaceae</taxon>
        <taxon>Ramlibacter</taxon>
    </lineage>
</organism>
<gene>
    <name evidence="1" type="primary">hpxZ</name>
    <name evidence="1" type="ORF">EZ242_01190</name>
</gene>
<comment type="caution">
    <text evidence="1">The sequence shown here is derived from an EMBL/GenBank/DDBJ whole genome shotgun (WGS) entry which is preliminary data.</text>
</comment>
<keyword evidence="2" id="KW-1185">Reference proteome</keyword>
<protein>
    <submittedName>
        <fullName evidence="1">Oxalurate catabolism protein HpxZ</fullName>
    </submittedName>
</protein>
<evidence type="ECO:0000313" key="2">
    <source>
        <dbReference type="Proteomes" id="UP000297564"/>
    </source>
</evidence>
<dbReference type="EMBL" id="SMLL01000001">
    <property type="protein sequence ID" value="TFZ04399.1"/>
    <property type="molecule type" value="Genomic_DNA"/>
</dbReference>
<dbReference type="InterPro" id="IPR032710">
    <property type="entry name" value="NTF2-like_dom_sf"/>
</dbReference>
<proteinExistence type="predicted"/>
<sequence length="125" mass="14029">MQINLPEVLADVSEQFERYEQALTSNDVAVLDELFWNSPHTLRYGATENLYGYGAIQAFRGARPAQGLAREVLKTVITTYGQDFATANIEFRREGSPRTGRQSQTWLRTPEGWRVVAAHVSLLAA</sequence>
<accession>A0A4Z0C2F9</accession>
<dbReference type="NCBIfam" id="NF033625">
    <property type="entry name" value="HpxZ"/>
    <property type="match status" value="1"/>
</dbReference>
<dbReference type="RefSeq" id="WP_135283281.1">
    <property type="nucleotide sequence ID" value="NZ_SMLL01000001.1"/>
</dbReference>
<dbReference type="SUPFAM" id="SSF54427">
    <property type="entry name" value="NTF2-like"/>
    <property type="match status" value="1"/>
</dbReference>
<dbReference type="OrthoDB" id="9791198at2"/>
<dbReference type="InterPro" id="IPR024507">
    <property type="entry name" value="AtzH-like"/>
</dbReference>
<dbReference type="Gene3D" id="3.10.450.50">
    <property type="match status" value="1"/>
</dbReference>
<dbReference type="Proteomes" id="UP000297564">
    <property type="component" value="Unassembled WGS sequence"/>
</dbReference>